<feature type="domain" description="HTH luxR-type" evidence="4">
    <location>
        <begin position="165"/>
        <end position="229"/>
    </location>
</feature>
<dbReference type="PRINTS" id="PR00038">
    <property type="entry name" value="HTHLUXR"/>
</dbReference>
<dbReference type="GO" id="GO:0003677">
    <property type="term" value="F:DNA binding"/>
    <property type="evidence" value="ECO:0007669"/>
    <property type="project" value="UniProtKB-KW"/>
</dbReference>
<dbReference type="STRING" id="1231392.OCGS_0013"/>
<dbReference type="Gene3D" id="1.10.10.10">
    <property type="entry name" value="Winged helix-like DNA-binding domain superfamily/Winged helix DNA-binding domain"/>
    <property type="match status" value="1"/>
</dbReference>
<name>K2HH60_9RHOB</name>
<dbReference type="Pfam" id="PF00196">
    <property type="entry name" value="GerE"/>
    <property type="match status" value="1"/>
</dbReference>
<dbReference type="InterPro" id="IPR036388">
    <property type="entry name" value="WH-like_DNA-bd_sf"/>
</dbReference>
<dbReference type="EMBL" id="AMGO01000001">
    <property type="protein sequence ID" value="EKE45787.1"/>
    <property type="molecule type" value="Genomic_DNA"/>
</dbReference>
<dbReference type="eggNOG" id="COG2197">
    <property type="taxonomic scope" value="Bacteria"/>
</dbReference>
<dbReference type="InterPro" id="IPR016032">
    <property type="entry name" value="Sig_transdc_resp-reg_C-effctor"/>
</dbReference>
<dbReference type="Gene3D" id="3.30.450.80">
    <property type="entry name" value="Transcription factor LuxR-like, autoinducer-binding domain"/>
    <property type="match status" value="1"/>
</dbReference>
<dbReference type="InterPro" id="IPR000792">
    <property type="entry name" value="Tscrpt_reg_LuxR_C"/>
</dbReference>
<dbReference type="Proteomes" id="UP000006765">
    <property type="component" value="Unassembled WGS sequence"/>
</dbReference>
<dbReference type="AlphaFoldDB" id="K2HH60"/>
<keyword evidence="1" id="KW-0805">Transcription regulation</keyword>
<gene>
    <name evidence="5" type="ORF">OCGS_0013</name>
</gene>
<dbReference type="Pfam" id="PF03472">
    <property type="entry name" value="Autoind_bind"/>
    <property type="match status" value="1"/>
</dbReference>
<dbReference type="PANTHER" id="PTHR44688">
    <property type="entry name" value="DNA-BINDING TRANSCRIPTIONAL ACTIVATOR DEVR_DOSR"/>
    <property type="match status" value="1"/>
</dbReference>
<dbReference type="GO" id="GO:0006355">
    <property type="term" value="P:regulation of DNA-templated transcription"/>
    <property type="evidence" value="ECO:0007669"/>
    <property type="project" value="InterPro"/>
</dbReference>
<keyword evidence="3" id="KW-0804">Transcription</keyword>
<accession>K2HH60</accession>
<dbReference type="PANTHER" id="PTHR44688:SF16">
    <property type="entry name" value="DNA-BINDING TRANSCRIPTIONAL ACTIVATOR DEVR_DOSR"/>
    <property type="match status" value="1"/>
</dbReference>
<dbReference type="SUPFAM" id="SSF75516">
    <property type="entry name" value="Pheromone-binding domain of LuxR-like quorum-sensing transcription factors"/>
    <property type="match status" value="1"/>
</dbReference>
<dbReference type="CDD" id="cd06170">
    <property type="entry name" value="LuxR_C_like"/>
    <property type="match status" value="1"/>
</dbReference>
<evidence type="ECO:0000256" key="1">
    <source>
        <dbReference type="ARBA" id="ARBA00023015"/>
    </source>
</evidence>
<proteinExistence type="predicted"/>
<protein>
    <submittedName>
        <fullName evidence="5">Transcriptional regulator, LuxR family protein</fullName>
    </submittedName>
</protein>
<dbReference type="InterPro" id="IPR036693">
    <property type="entry name" value="TF_LuxR_autoind-bd_dom_sf"/>
</dbReference>
<keyword evidence="6" id="KW-1185">Reference proteome</keyword>
<keyword evidence="2" id="KW-0238">DNA-binding</keyword>
<comment type="caution">
    <text evidence="5">The sequence shown here is derived from an EMBL/GenBank/DDBJ whole genome shotgun (WGS) entry which is preliminary data.</text>
</comment>
<sequence length="229" mass="25141">MLLRLAAQIETLDDARSIFDRCKDGLAAIGLPHVTYMTVGPDRSDPVFFTTMPALYPDGPWDDPFLDYCCARYAITDMGVAFVADHPYLPDSARDLIARAEGMGFVSGLGIPVRLKGSPRFGGFILGCGLPRAEYRAAFDPLRDDLRSFCLLVHRRLDEVTRPAATDPLAVLSTREREVITLIARGMTRKECANACGLSPLTVADYTKSAYRKLNIRDRVAAARLVLGG</sequence>
<evidence type="ECO:0000313" key="5">
    <source>
        <dbReference type="EMBL" id="EKE45787.1"/>
    </source>
</evidence>
<dbReference type="PROSITE" id="PS50043">
    <property type="entry name" value="HTH_LUXR_2"/>
    <property type="match status" value="1"/>
</dbReference>
<dbReference type="SMART" id="SM00421">
    <property type="entry name" value="HTH_LUXR"/>
    <property type="match status" value="1"/>
</dbReference>
<dbReference type="InterPro" id="IPR005143">
    <property type="entry name" value="TF_LuxR_autoind-bd_dom"/>
</dbReference>
<dbReference type="SUPFAM" id="SSF46894">
    <property type="entry name" value="C-terminal effector domain of the bipartite response regulators"/>
    <property type="match status" value="1"/>
</dbReference>
<dbReference type="RefSeq" id="WP_007425166.1">
    <property type="nucleotide sequence ID" value="NZ_AMGO01000001.1"/>
</dbReference>
<evidence type="ECO:0000259" key="4">
    <source>
        <dbReference type="PROSITE" id="PS50043"/>
    </source>
</evidence>
<reference evidence="5 6" key="1">
    <citation type="journal article" date="2012" name="J. Bacteriol.">
        <title>Draft Genome Sequence of Oceaniovalibus guishaninsula JLT2003T.</title>
        <authorList>
            <person name="Tang K."/>
            <person name="Liu K."/>
            <person name="Jiao N."/>
        </authorList>
    </citation>
    <scope>NUCLEOTIDE SEQUENCE [LARGE SCALE GENOMIC DNA]</scope>
    <source>
        <strain evidence="5 6">JLT2003</strain>
    </source>
</reference>
<dbReference type="OrthoDB" id="5292887at2"/>
<organism evidence="5 6">
    <name type="scientific">Oceaniovalibus guishaninsula JLT2003</name>
    <dbReference type="NCBI Taxonomy" id="1231392"/>
    <lineage>
        <taxon>Bacteria</taxon>
        <taxon>Pseudomonadati</taxon>
        <taxon>Pseudomonadota</taxon>
        <taxon>Alphaproteobacteria</taxon>
        <taxon>Rhodobacterales</taxon>
        <taxon>Roseobacteraceae</taxon>
        <taxon>Oceaniovalibus</taxon>
    </lineage>
</organism>
<evidence type="ECO:0000256" key="2">
    <source>
        <dbReference type="ARBA" id="ARBA00023125"/>
    </source>
</evidence>
<evidence type="ECO:0000313" key="6">
    <source>
        <dbReference type="Proteomes" id="UP000006765"/>
    </source>
</evidence>
<evidence type="ECO:0000256" key="3">
    <source>
        <dbReference type="ARBA" id="ARBA00023163"/>
    </source>
</evidence>